<evidence type="ECO:0000256" key="1">
    <source>
        <dbReference type="ARBA" id="ARBA00008482"/>
    </source>
</evidence>
<dbReference type="InterPro" id="IPR027528">
    <property type="entry name" value="eIF3m"/>
</dbReference>
<organism evidence="9 10">
    <name type="scientific">Aspergillus indologenus CBS 114.80</name>
    <dbReference type="NCBI Taxonomy" id="1450541"/>
    <lineage>
        <taxon>Eukaryota</taxon>
        <taxon>Fungi</taxon>
        <taxon>Dikarya</taxon>
        <taxon>Ascomycota</taxon>
        <taxon>Pezizomycotina</taxon>
        <taxon>Eurotiomycetes</taxon>
        <taxon>Eurotiomycetidae</taxon>
        <taxon>Eurotiales</taxon>
        <taxon>Aspergillaceae</taxon>
        <taxon>Aspergillus</taxon>
        <taxon>Aspergillus subgen. Circumdati</taxon>
    </lineage>
</organism>
<dbReference type="GO" id="GO:0003743">
    <property type="term" value="F:translation initiation factor activity"/>
    <property type="evidence" value="ECO:0007669"/>
    <property type="project" value="UniProtKB-UniRule"/>
</dbReference>
<comment type="subunit">
    <text evidence="5">Component of the eukaryotic translation initiation factor 3 (eIF-3) complex.</text>
</comment>
<evidence type="ECO:0000256" key="2">
    <source>
        <dbReference type="ARBA" id="ARBA00022490"/>
    </source>
</evidence>
<keyword evidence="2 5" id="KW-0963">Cytoplasm</keyword>
<keyword evidence="7" id="KW-0732">Signal</keyword>
<dbReference type="InterPro" id="IPR000717">
    <property type="entry name" value="PCI_dom"/>
</dbReference>
<dbReference type="GO" id="GO:0033290">
    <property type="term" value="C:eukaryotic 48S preinitiation complex"/>
    <property type="evidence" value="ECO:0007669"/>
    <property type="project" value="UniProtKB-UniRule"/>
</dbReference>
<comment type="similarity">
    <text evidence="5">Belongs to the eIF-3 subunit M family.</text>
</comment>
<dbReference type="GO" id="GO:0016282">
    <property type="term" value="C:eukaryotic 43S preinitiation complex"/>
    <property type="evidence" value="ECO:0007669"/>
    <property type="project" value="UniProtKB-UniRule"/>
</dbReference>
<dbReference type="GO" id="GO:0071541">
    <property type="term" value="C:eukaryotic translation initiation factor 3 complex, eIF3m"/>
    <property type="evidence" value="ECO:0007669"/>
    <property type="project" value="UniProtKB-UniRule"/>
</dbReference>
<evidence type="ECO:0000256" key="7">
    <source>
        <dbReference type="SAM" id="SignalP"/>
    </source>
</evidence>
<dbReference type="InterPro" id="IPR056124">
    <property type="entry name" value="DUF7707"/>
</dbReference>
<protein>
    <recommendedName>
        <fullName evidence="5">Eukaryotic translation initiation factor 3 subunit M</fullName>
        <shortName evidence="5">eIF3m</shortName>
    </recommendedName>
</protein>
<dbReference type="AlphaFoldDB" id="A0A2V5HXC6"/>
<feature type="chain" id="PRO_5015879664" description="Eukaryotic translation initiation factor 3 subunit M" evidence="7">
    <location>
        <begin position="18"/>
        <end position="719"/>
    </location>
</feature>
<dbReference type="PANTHER" id="PTHR15350:SF2">
    <property type="entry name" value="EUKARYOTIC TRANSLATION INITIATION FACTOR 3 SUBUNIT M"/>
    <property type="match status" value="1"/>
</dbReference>
<evidence type="ECO:0000256" key="4">
    <source>
        <dbReference type="ARBA" id="ARBA00022917"/>
    </source>
</evidence>
<dbReference type="EMBL" id="KZ825536">
    <property type="protein sequence ID" value="PYI29139.1"/>
    <property type="molecule type" value="Genomic_DNA"/>
</dbReference>
<proteinExistence type="inferred from homology"/>
<dbReference type="InterPro" id="IPR040750">
    <property type="entry name" value="eIF3m_C_helix"/>
</dbReference>
<name>A0A2V5HXC6_9EURO</name>
<feature type="compositionally biased region" description="Low complexity" evidence="6">
    <location>
        <begin position="691"/>
        <end position="719"/>
    </location>
</feature>
<reference evidence="9 10" key="1">
    <citation type="submission" date="2018-02" db="EMBL/GenBank/DDBJ databases">
        <title>The genomes of Aspergillus section Nigri reveals drivers in fungal speciation.</title>
        <authorList>
            <consortium name="DOE Joint Genome Institute"/>
            <person name="Vesth T.C."/>
            <person name="Nybo J."/>
            <person name="Theobald S."/>
            <person name="Brandl J."/>
            <person name="Frisvad J.C."/>
            <person name="Nielsen K.F."/>
            <person name="Lyhne E.K."/>
            <person name="Kogle M.E."/>
            <person name="Kuo A."/>
            <person name="Riley R."/>
            <person name="Clum A."/>
            <person name="Nolan M."/>
            <person name="Lipzen A."/>
            <person name="Salamov A."/>
            <person name="Henrissat B."/>
            <person name="Wiebenga A."/>
            <person name="De vries R.P."/>
            <person name="Grigoriev I.V."/>
            <person name="Mortensen U.H."/>
            <person name="Andersen M.R."/>
            <person name="Baker S.E."/>
        </authorList>
    </citation>
    <scope>NUCLEOTIDE SEQUENCE [LARGE SCALE GENOMIC DNA]</scope>
    <source>
        <strain evidence="9 10">CBS 114.80</strain>
    </source>
</reference>
<sequence length="719" mass="75486">MLASSLFALGLVASATAASTGNYTLPDGFDLNAISSGTRASWCTAERNSCPEICGGVATSNSCDSTTLDFSCICSNGSAADVSLYAQTVPFFVCQANYAQCISNSSSLTEEEHCKDYEKTCGTLNASAASTTSSTTSSATSLTTATSTSTSSDKSTTATGTSTSSSTSSSSTANAAVRLAQEHATGLLATALFVGLRLVFGNIMFQGRKKGDGGGGGGGGGCMFYDLMSNTIIPRWAPIGATTTMPAPSTTLLIEGSFTELADEFAQYIDALRKPDAAASSLQADIAPLLEPLRQQEQSGTEPDRKQRDEVLKKLVSAATVLNAAPEKEIISAYNLLVHLVHQASDPDMFLSRICSYLAKPITASPQFGPSLAISILSTIFNTLAPADSSRYHVLLAIVAVIRQAGASVAFDALKPQLTSQLPAWLAAWELEAEEAQRLHLAIADAAQAAGDAELSQSHVVQALQTIPAAQASSSEARDLAVRALTSALTSPAVFDFTPLTASDAVQALRASDSTLFELLEIFTADTLDAYEALIATSPLAGISGGVLAEAGDALQTKMRLLTLASLAATTPSRSLPYATIASALRVSDEDVEKWVIDTIRAGLVEGKLSQLRSEFLVHRATYRVFGEKQWAEVQGRLMVWRRSLERVLGVVRSERERFVREGLQAAQAAEEAAQGKSADKGKSGDRRRQQGNNNNNNQNQSSTPAAPVASAPVEAVAE</sequence>
<dbReference type="HAMAP" id="MF_03012">
    <property type="entry name" value="eIF3m"/>
    <property type="match status" value="1"/>
</dbReference>
<dbReference type="SMART" id="SM00088">
    <property type="entry name" value="PINT"/>
    <property type="match status" value="1"/>
</dbReference>
<dbReference type="PANTHER" id="PTHR15350">
    <property type="entry name" value="COP9 SIGNALOSOME COMPLEX SUBUNIT 7/DENDRITIC CELL PROTEIN GA17"/>
    <property type="match status" value="1"/>
</dbReference>
<accession>A0A2V5HXC6</accession>
<dbReference type="Pfam" id="PF18005">
    <property type="entry name" value="eIF3m_C_helix"/>
    <property type="match status" value="1"/>
</dbReference>
<keyword evidence="4 5" id="KW-0648">Protein biosynthesis</keyword>
<evidence type="ECO:0000313" key="10">
    <source>
        <dbReference type="Proteomes" id="UP000248817"/>
    </source>
</evidence>
<evidence type="ECO:0000256" key="5">
    <source>
        <dbReference type="HAMAP-Rule" id="MF_03012"/>
    </source>
</evidence>
<feature type="signal peptide" evidence="7">
    <location>
        <begin position="1"/>
        <end position="17"/>
    </location>
</feature>
<gene>
    <name evidence="9" type="ORF">BP00DRAFT_417535</name>
</gene>
<dbReference type="Proteomes" id="UP000248817">
    <property type="component" value="Unassembled WGS sequence"/>
</dbReference>
<evidence type="ECO:0000256" key="6">
    <source>
        <dbReference type="SAM" id="MobiDB-lite"/>
    </source>
</evidence>
<keyword evidence="10" id="KW-1185">Reference proteome</keyword>
<dbReference type="GO" id="GO:0001732">
    <property type="term" value="P:formation of cytoplasmic translation initiation complex"/>
    <property type="evidence" value="ECO:0007669"/>
    <property type="project" value="UniProtKB-UniRule"/>
</dbReference>
<evidence type="ECO:0000259" key="8">
    <source>
        <dbReference type="PROSITE" id="PS50250"/>
    </source>
</evidence>
<keyword evidence="3 5" id="KW-0396">Initiation factor</keyword>
<comment type="subcellular location">
    <subcellularLocation>
        <location evidence="5">Cytoplasm</location>
    </subcellularLocation>
</comment>
<feature type="domain" description="PCI" evidence="8">
    <location>
        <begin position="456"/>
        <end position="623"/>
    </location>
</feature>
<dbReference type="Pfam" id="PF24808">
    <property type="entry name" value="DUF7707"/>
    <property type="match status" value="1"/>
</dbReference>
<feature type="compositionally biased region" description="Basic and acidic residues" evidence="6">
    <location>
        <begin position="678"/>
        <end position="689"/>
    </location>
</feature>
<feature type="region of interest" description="Disordered" evidence="6">
    <location>
        <begin position="670"/>
        <end position="719"/>
    </location>
</feature>
<evidence type="ECO:0000313" key="9">
    <source>
        <dbReference type="EMBL" id="PYI29139.1"/>
    </source>
</evidence>
<evidence type="ECO:0000256" key="3">
    <source>
        <dbReference type="ARBA" id="ARBA00022540"/>
    </source>
</evidence>
<dbReference type="PROSITE" id="PS50250">
    <property type="entry name" value="PCI"/>
    <property type="match status" value="1"/>
</dbReference>
<comment type="function">
    <text evidence="5">Component of the eukaryotic translation initiation factor 3 (eIF-3) complex, which is involved in protein synthesis of a specialized repertoire of mRNAs and, together with other initiation factors, stimulates binding of mRNA and methionyl-tRNAi to the 40S ribosome. The eIF-3 complex specifically targets and initiates translation of a subset of mRNAs involved in cell proliferation.</text>
</comment>
<comment type="similarity">
    <text evidence="1">Belongs to the CSN7/EIF3M family. CSN7 subfamily.</text>
</comment>
<feature type="region of interest" description="Disordered" evidence="6">
    <location>
        <begin position="128"/>
        <end position="171"/>
    </location>
</feature>
<dbReference type="InterPro" id="IPR045237">
    <property type="entry name" value="COPS7/eIF3m"/>
</dbReference>
<dbReference type="Pfam" id="PF01399">
    <property type="entry name" value="PCI"/>
    <property type="match status" value="1"/>
</dbReference>